<evidence type="ECO:0000256" key="1">
    <source>
        <dbReference type="SAM" id="MobiDB-lite"/>
    </source>
</evidence>
<dbReference type="EMBL" id="LFZN01000260">
    <property type="protein sequence ID" value="KXS94750.1"/>
    <property type="molecule type" value="Genomic_DNA"/>
</dbReference>
<keyword evidence="3" id="KW-1185">Reference proteome</keyword>
<dbReference type="OrthoDB" id="3648071at2759"/>
<evidence type="ECO:0008006" key="4">
    <source>
        <dbReference type="Google" id="ProtNLM"/>
    </source>
</evidence>
<reference evidence="2 3" key="1">
    <citation type="submission" date="2015-07" db="EMBL/GenBank/DDBJ databases">
        <title>Comparative genomics of the Sigatoka disease complex on banana suggests a link between parallel evolutionary changes in Pseudocercospora fijiensis and Pseudocercospora eumusae and increased virulence on the banana host.</title>
        <authorList>
            <person name="Chang T.-C."/>
            <person name="Salvucci A."/>
            <person name="Crous P.W."/>
            <person name="Stergiopoulos I."/>
        </authorList>
    </citation>
    <scope>NUCLEOTIDE SEQUENCE [LARGE SCALE GENOMIC DNA]</scope>
    <source>
        <strain evidence="2 3">CBS 114824</strain>
    </source>
</reference>
<evidence type="ECO:0000313" key="3">
    <source>
        <dbReference type="Proteomes" id="UP000070133"/>
    </source>
</evidence>
<dbReference type="AlphaFoldDB" id="A0A139GX42"/>
<evidence type="ECO:0000313" key="2">
    <source>
        <dbReference type="EMBL" id="KXS94750.1"/>
    </source>
</evidence>
<proteinExistence type="predicted"/>
<organism evidence="2 3">
    <name type="scientific">Pseudocercospora eumusae</name>
    <dbReference type="NCBI Taxonomy" id="321146"/>
    <lineage>
        <taxon>Eukaryota</taxon>
        <taxon>Fungi</taxon>
        <taxon>Dikarya</taxon>
        <taxon>Ascomycota</taxon>
        <taxon>Pezizomycotina</taxon>
        <taxon>Dothideomycetes</taxon>
        <taxon>Dothideomycetidae</taxon>
        <taxon>Mycosphaerellales</taxon>
        <taxon>Mycosphaerellaceae</taxon>
        <taxon>Pseudocercospora</taxon>
    </lineage>
</organism>
<gene>
    <name evidence="2" type="ORF">AC578_3894</name>
</gene>
<sequence>MPRVRPLKSLPRQRVLLSPARTRPPLPCPSRSHAGRRPQFTEQERKYVLQQKTVGKPYQAIADEMRYGVTPISRLRKDESEDLGRPSYVLNANDELIVARFKEGRSLNSIARDFNRPFGIIWFHFHRYLVPSDPELRAKIATDPEIDSIVKRGLLLGKTAQQMARESRQSVHVIKRHVWRYETPTQRRRSKATAQQRQQILKMKEAGKSVTEISLATGLTPRMIHSIVHEEFSKQEVPAKVHRLVADGKDAMEIARKTDVSPDLVRHFIRRLSKGGATPKHKGGPTRWTSPQREKLVALWNAGLKPKAIASELEKTLSGVYLALWTCKDELTRPYYLRSRKRWTEDEINKVLSLQKSQMSLQTIATLMPGRTINGIRFLLRKYRE</sequence>
<feature type="region of interest" description="Disordered" evidence="1">
    <location>
        <begin position="1"/>
        <end position="43"/>
    </location>
</feature>
<name>A0A139GX42_9PEZI</name>
<protein>
    <recommendedName>
        <fullName evidence="4">Transposase IS30-like HTH domain-containing protein</fullName>
    </recommendedName>
</protein>
<dbReference type="Proteomes" id="UP000070133">
    <property type="component" value="Unassembled WGS sequence"/>
</dbReference>
<comment type="caution">
    <text evidence="2">The sequence shown here is derived from an EMBL/GenBank/DDBJ whole genome shotgun (WGS) entry which is preliminary data.</text>
</comment>
<accession>A0A139GX42</accession>